<dbReference type="Pfam" id="PF00147">
    <property type="entry name" value="Fibrinogen_C"/>
    <property type="match status" value="1"/>
</dbReference>
<dbReference type="InterPro" id="IPR050373">
    <property type="entry name" value="Fibrinogen_C-term_domain"/>
</dbReference>
<evidence type="ECO:0000313" key="4">
    <source>
        <dbReference type="EMBL" id="CAG9833759.1"/>
    </source>
</evidence>
<dbReference type="NCBIfam" id="NF040941">
    <property type="entry name" value="GGGWT_bact"/>
    <property type="match status" value="1"/>
</dbReference>
<feature type="chain" id="PRO_5040242429" description="Fibrinogen C-terminal domain-containing protein" evidence="2">
    <location>
        <begin position="19"/>
        <end position="321"/>
    </location>
</feature>
<evidence type="ECO:0000259" key="3">
    <source>
        <dbReference type="PROSITE" id="PS51406"/>
    </source>
</evidence>
<evidence type="ECO:0000256" key="1">
    <source>
        <dbReference type="ARBA" id="ARBA00023157"/>
    </source>
</evidence>
<dbReference type="PANTHER" id="PTHR19143">
    <property type="entry name" value="FIBRINOGEN/TENASCIN/ANGIOPOEITIN"/>
    <property type="match status" value="1"/>
</dbReference>
<name>A0A9N9SWN5_DIABA</name>
<proteinExistence type="predicted"/>
<dbReference type="OrthoDB" id="6145874at2759"/>
<dbReference type="SMART" id="SM00186">
    <property type="entry name" value="FBG"/>
    <property type="match status" value="1"/>
</dbReference>
<feature type="domain" description="Fibrinogen C-terminal" evidence="3">
    <location>
        <begin position="95"/>
        <end position="317"/>
    </location>
</feature>
<dbReference type="AlphaFoldDB" id="A0A9N9SWN5"/>
<protein>
    <recommendedName>
        <fullName evidence="3">Fibrinogen C-terminal domain-containing protein</fullName>
    </recommendedName>
</protein>
<keyword evidence="5" id="KW-1185">Reference proteome</keyword>
<keyword evidence="1" id="KW-1015">Disulfide bond</keyword>
<organism evidence="4 5">
    <name type="scientific">Diabrotica balteata</name>
    <name type="common">Banded cucumber beetle</name>
    <dbReference type="NCBI Taxonomy" id="107213"/>
    <lineage>
        <taxon>Eukaryota</taxon>
        <taxon>Metazoa</taxon>
        <taxon>Ecdysozoa</taxon>
        <taxon>Arthropoda</taxon>
        <taxon>Hexapoda</taxon>
        <taxon>Insecta</taxon>
        <taxon>Pterygota</taxon>
        <taxon>Neoptera</taxon>
        <taxon>Endopterygota</taxon>
        <taxon>Coleoptera</taxon>
        <taxon>Polyphaga</taxon>
        <taxon>Cucujiformia</taxon>
        <taxon>Chrysomeloidea</taxon>
        <taxon>Chrysomelidae</taxon>
        <taxon>Galerucinae</taxon>
        <taxon>Diabroticina</taxon>
        <taxon>Diabroticites</taxon>
        <taxon>Diabrotica</taxon>
    </lineage>
</organism>
<reference evidence="4" key="1">
    <citation type="submission" date="2022-01" db="EMBL/GenBank/DDBJ databases">
        <authorList>
            <person name="King R."/>
        </authorList>
    </citation>
    <scope>NUCLEOTIDE SEQUENCE</scope>
</reference>
<dbReference type="PROSITE" id="PS00514">
    <property type="entry name" value="FIBRINOGEN_C_1"/>
    <property type="match status" value="1"/>
</dbReference>
<dbReference type="PANTHER" id="PTHR19143:SF458">
    <property type="entry name" value="FIBRINOGEN C-TERMINAL DOMAIN-CONTAINING PROTEIN-RELATED"/>
    <property type="match status" value="1"/>
</dbReference>
<dbReference type="SUPFAM" id="SSF56496">
    <property type="entry name" value="Fibrinogen C-terminal domain-like"/>
    <property type="match status" value="1"/>
</dbReference>
<dbReference type="Proteomes" id="UP001153709">
    <property type="component" value="Chromosome 4"/>
</dbReference>
<dbReference type="EMBL" id="OU898279">
    <property type="protein sequence ID" value="CAG9833759.1"/>
    <property type="molecule type" value="Genomic_DNA"/>
</dbReference>
<dbReference type="GO" id="GO:0005615">
    <property type="term" value="C:extracellular space"/>
    <property type="evidence" value="ECO:0007669"/>
    <property type="project" value="TreeGrafter"/>
</dbReference>
<evidence type="ECO:0000256" key="2">
    <source>
        <dbReference type="SAM" id="SignalP"/>
    </source>
</evidence>
<keyword evidence="2" id="KW-0732">Signal</keyword>
<dbReference type="PROSITE" id="PS51406">
    <property type="entry name" value="FIBRINOGEN_C_2"/>
    <property type="match status" value="1"/>
</dbReference>
<evidence type="ECO:0000313" key="5">
    <source>
        <dbReference type="Proteomes" id="UP001153709"/>
    </source>
</evidence>
<dbReference type="InterPro" id="IPR020837">
    <property type="entry name" value="Fibrinogen_CS"/>
</dbReference>
<accession>A0A9N9SWN5</accession>
<dbReference type="InterPro" id="IPR036056">
    <property type="entry name" value="Fibrinogen-like_C"/>
</dbReference>
<dbReference type="CDD" id="cd00087">
    <property type="entry name" value="FReD"/>
    <property type="match status" value="1"/>
</dbReference>
<dbReference type="InterPro" id="IPR014716">
    <property type="entry name" value="Fibrinogen_a/b/g_C_1"/>
</dbReference>
<gene>
    <name evidence="4" type="ORF">DIABBA_LOCUS7136</name>
</gene>
<dbReference type="Gene3D" id="3.90.215.10">
    <property type="entry name" value="Gamma Fibrinogen, chain A, domain 1"/>
    <property type="match status" value="1"/>
</dbReference>
<sequence length="321" mass="35850">MASLAVFLLICVTFCAMSQDLSPTDAITKLDVTGEQGETISFPLQLSITLGDENGENGPQGNGENFRNIFDQCKYLVGSSQIPFCRLNPVTKSSEVNVTYPKSCREILETGNNKSGVYEIKPLLSNKPFAVLCDMETRGGGWTHIQNRFDGSQNFYLPWIDYKFGFGDLEREFWMGLENIYHTTASETSELLIEVTDTNNRIGYAQYTSFVIDPERNGYTLTELDGFSGDAGDSLSFHVGARFSTLDVDQDAKENKSCAIDYESGWWFANCLDSNLNGKYMNIVFDDTSHHLGLIWPSFTDSTENLAGSRMMIRAPTTRTT</sequence>
<dbReference type="InterPro" id="IPR002181">
    <property type="entry name" value="Fibrinogen_a/b/g_C_dom"/>
</dbReference>
<feature type="signal peptide" evidence="2">
    <location>
        <begin position="1"/>
        <end position="18"/>
    </location>
</feature>